<evidence type="ECO:0000256" key="1">
    <source>
        <dbReference type="ARBA" id="ARBA00004162"/>
    </source>
</evidence>
<dbReference type="AlphaFoldDB" id="A0A1Y6BEP5"/>
<sequence length="218" mass="23980">MKLQDLASQAEDDSLTSFYISFSDLMVLLGVFFVMLLSMSKVDIGSFEKVKTSFSGSTKGTLIELASQLREVVEGVPGVPGVSVHMAEDGVRLDLDTGALFDTGSASVKEGALEPLTPLLETVKGTSYTIDVEGHTDDLPLYRFYKVDDEKVLETNWSLSGRRAASVVHFLLQSGFKQDRLRLVGYASTRPLKSIKDKRGDELQAIRAENRRVSLLIK</sequence>
<dbReference type="GO" id="GO:0005886">
    <property type="term" value="C:plasma membrane"/>
    <property type="evidence" value="ECO:0007669"/>
    <property type="project" value="UniProtKB-SubCell"/>
</dbReference>
<dbReference type="Proteomes" id="UP000192907">
    <property type="component" value="Unassembled WGS sequence"/>
</dbReference>
<protein>
    <submittedName>
        <fullName evidence="10">Chemotaxis protein MotB</fullName>
    </submittedName>
</protein>
<dbReference type="Pfam" id="PF00691">
    <property type="entry name" value="OmpA"/>
    <property type="match status" value="1"/>
</dbReference>
<dbReference type="Pfam" id="PF13677">
    <property type="entry name" value="MotB_plug"/>
    <property type="match status" value="1"/>
</dbReference>
<dbReference type="RefSeq" id="WP_132316811.1">
    <property type="nucleotide sequence ID" value="NZ_FWZT01000004.1"/>
</dbReference>
<name>A0A1Y6BEP5_9BACT</name>
<keyword evidence="11" id="KW-1185">Reference proteome</keyword>
<dbReference type="PANTHER" id="PTHR30329">
    <property type="entry name" value="STATOR ELEMENT OF FLAGELLAR MOTOR COMPLEX"/>
    <property type="match status" value="1"/>
</dbReference>
<comment type="similarity">
    <text evidence="2">Belongs to the MotB family.</text>
</comment>
<keyword evidence="3" id="KW-1003">Cell membrane</keyword>
<evidence type="ECO:0000256" key="2">
    <source>
        <dbReference type="ARBA" id="ARBA00008914"/>
    </source>
</evidence>
<organism evidence="10 11">
    <name type="scientific">Pseudobacteriovorax antillogorgiicola</name>
    <dbReference type="NCBI Taxonomy" id="1513793"/>
    <lineage>
        <taxon>Bacteria</taxon>
        <taxon>Pseudomonadati</taxon>
        <taxon>Bdellovibrionota</taxon>
        <taxon>Oligoflexia</taxon>
        <taxon>Oligoflexales</taxon>
        <taxon>Pseudobacteriovoracaceae</taxon>
        <taxon>Pseudobacteriovorax</taxon>
    </lineage>
</organism>
<dbReference type="InterPro" id="IPR050330">
    <property type="entry name" value="Bact_OuterMem_StrucFunc"/>
</dbReference>
<dbReference type="SUPFAM" id="SSF103088">
    <property type="entry name" value="OmpA-like"/>
    <property type="match status" value="1"/>
</dbReference>
<dbReference type="Gene3D" id="3.30.1330.60">
    <property type="entry name" value="OmpA-like domain"/>
    <property type="match status" value="1"/>
</dbReference>
<accession>A0A1Y6BEP5</accession>
<dbReference type="InterPro" id="IPR006665">
    <property type="entry name" value="OmpA-like"/>
</dbReference>
<dbReference type="InterPro" id="IPR025713">
    <property type="entry name" value="MotB-like_N_dom"/>
</dbReference>
<keyword evidence="4 8" id="KW-0812">Transmembrane</keyword>
<evidence type="ECO:0000259" key="9">
    <source>
        <dbReference type="PROSITE" id="PS51123"/>
    </source>
</evidence>
<dbReference type="PROSITE" id="PS51123">
    <property type="entry name" value="OMPA_2"/>
    <property type="match status" value="1"/>
</dbReference>
<evidence type="ECO:0000256" key="3">
    <source>
        <dbReference type="ARBA" id="ARBA00022475"/>
    </source>
</evidence>
<dbReference type="STRING" id="1513793.SAMN06296036_104128"/>
<gene>
    <name evidence="10" type="ORF">SAMN06296036_104128</name>
</gene>
<dbReference type="PANTHER" id="PTHR30329:SF21">
    <property type="entry name" value="LIPOPROTEIN YIAD-RELATED"/>
    <property type="match status" value="1"/>
</dbReference>
<comment type="subcellular location">
    <subcellularLocation>
        <location evidence="1">Cell membrane</location>
        <topology evidence="1">Single-pass membrane protein</topology>
    </subcellularLocation>
</comment>
<feature type="domain" description="OmpA-like" evidence="9">
    <location>
        <begin position="88"/>
        <end position="218"/>
    </location>
</feature>
<evidence type="ECO:0000256" key="6">
    <source>
        <dbReference type="ARBA" id="ARBA00023136"/>
    </source>
</evidence>
<evidence type="ECO:0000313" key="10">
    <source>
        <dbReference type="EMBL" id="SMF06352.1"/>
    </source>
</evidence>
<dbReference type="CDD" id="cd07185">
    <property type="entry name" value="OmpA_C-like"/>
    <property type="match status" value="1"/>
</dbReference>
<evidence type="ECO:0000256" key="7">
    <source>
        <dbReference type="PROSITE-ProRule" id="PRU00473"/>
    </source>
</evidence>
<evidence type="ECO:0000256" key="4">
    <source>
        <dbReference type="ARBA" id="ARBA00022692"/>
    </source>
</evidence>
<dbReference type="OrthoDB" id="5291234at2"/>
<evidence type="ECO:0000313" key="11">
    <source>
        <dbReference type="Proteomes" id="UP000192907"/>
    </source>
</evidence>
<reference evidence="11" key="1">
    <citation type="submission" date="2017-04" db="EMBL/GenBank/DDBJ databases">
        <authorList>
            <person name="Varghese N."/>
            <person name="Submissions S."/>
        </authorList>
    </citation>
    <scope>NUCLEOTIDE SEQUENCE [LARGE SCALE GENOMIC DNA]</scope>
    <source>
        <strain evidence="11">RKEM611</strain>
    </source>
</reference>
<proteinExistence type="inferred from homology"/>
<keyword evidence="5 8" id="KW-1133">Transmembrane helix</keyword>
<dbReference type="EMBL" id="FWZT01000004">
    <property type="protein sequence ID" value="SMF06352.1"/>
    <property type="molecule type" value="Genomic_DNA"/>
</dbReference>
<dbReference type="InterPro" id="IPR036737">
    <property type="entry name" value="OmpA-like_sf"/>
</dbReference>
<evidence type="ECO:0000256" key="5">
    <source>
        <dbReference type="ARBA" id="ARBA00022989"/>
    </source>
</evidence>
<feature type="transmembrane region" description="Helical" evidence="8">
    <location>
        <begin position="18"/>
        <end position="39"/>
    </location>
</feature>
<evidence type="ECO:0000256" key="8">
    <source>
        <dbReference type="SAM" id="Phobius"/>
    </source>
</evidence>
<keyword evidence="6 7" id="KW-0472">Membrane</keyword>